<dbReference type="GO" id="GO:0046872">
    <property type="term" value="F:metal ion binding"/>
    <property type="evidence" value="ECO:0007669"/>
    <property type="project" value="UniProtKB-KW"/>
</dbReference>
<dbReference type="GO" id="GO:0000166">
    <property type="term" value="F:nucleotide binding"/>
    <property type="evidence" value="ECO:0007669"/>
    <property type="project" value="UniProtKB-KW"/>
</dbReference>
<evidence type="ECO:0000313" key="13">
    <source>
        <dbReference type="Proteomes" id="UP000282321"/>
    </source>
</evidence>
<dbReference type="InterPro" id="IPR020922">
    <property type="entry name" value="dITP/XTP_pyrophosphatase"/>
</dbReference>
<feature type="binding site" evidence="10">
    <location>
        <begin position="7"/>
        <end position="12"/>
    </location>
    <ligand>
        <name>substrate</name>
    </ligand>
</feature>
<dbReference type="PANTHER" id="PTHR11067:SF9">
    <property type="entry name" value="INOSINE TRIPHOSPHATE PYROPHOSPHATASE"/>
    <property type="match status" value="1"/>
</dbReference>
<evidence type="ECO:0000256" key="9">
    <source>
        <dbReference type="ARBA" id="ARBA00052017"/>
    </source>
</evidence>
<keyword evidence="4 10" id="KW-0547">Nucleotide-binding</keyword>
<reference evidence="12 13" key="1">
    <citation type="submission" date="2018-06" db="EMBL/GenBank/DDBJ databases">
        <title>Extensive metabolic versatility and redundancy in microbially diverse, dynamic hydrothermal sediments.</title>
        <authorList>
            <person name="Dombrowski N."/>
            <person name="Teske A."/>
            <person name="Baker B.J."/>
        </authorList>
    </citation>
    <scope>NUCLEOTIDE SEQUENCE [LARGE SCALE GENOMIC DNA]</scope>
    <source>
        <strain evidence="12">B35_G9</strain>
    </source>
</reference>
<dbReference type="EMBL" id="QNBC01000001">
    <property type="protein sequence ID" value="RKX68197.1"/>
    <property type="molecule type" value="Genomic_DNA"/>
</dbReference>
<comment type="cofactor">
    <cofactor evidence="10">
        <name>Mg(2+)</name>
        <dbReference type="ChEBI" id="CHEBI:18420"/>
    </cofactor>
    <text evidence="10">Binds 1 Mg(2+) ion per subunit.</text>
</comment>
<dbReference type="GO" id="GO:0005829">
    <property type="term" value="C:cytosol"/>
    <property type="evidence" value="ECO:0007669"/>
    <property type="project" value="TreeGrafter"/>
</dbReference>
<evidence type="ECO:0000256" key="6">
    <source>
        <dbReference type="ARBA" id="ARBA00022842"/>
    </source>
</evidence>
<keyword evidence="7 10" id="KW-0546">Nucleotide metabolism</keyword>
<comment type="caution">
    <text evidence="12">The sequence shown here is derived from an EMBL/GenBank/DDBJ whole genome shotgun (WGS) entry which is preliminary data.</text>
</comment>
<comment type="subunit">
    <text evidence="2 10">Homodimer.</text>
</comment>
<dbReference type="GO" id="GO:0035870">
    <property type="term" value="F:dITP diphosphatase activity"/>
    <property type="evidence" value="ECO:0007669"/>
    <property type="project" value="UniProtKB-UniRule"/>
</dbReference>
<keyword evidence="3 10" id="KW-0479">Metal-binding</keyword>
<evidence type="ECO:0000256" key="8">
    <source>
        <dbReference type="ARBA" id="ARBA00051875"/>
    </source>
</evidence>
<dbReference type="GO" id="GO:0009117">
    <property type="term" value="P:nucleotide metabolic process"/>
    <property type="evidence" value="ECO:0007669"/>
    <property type="project" value="UniProtKB-KW"/>
</dbReference>
<evidence type="ECO:0000313" key="12">
    <source>
        <dbReference type="EMBL" id="RKX68197.1"/>
    </source>
</evidence>
<evidence type="ECO:0000256" key="7">
    <source>
        <dbReference type="ARBA" id="ARBA00023080"/>
    </source>
</evidence>
<dbReference type="Proteomes" id="UP000282321">
    <property type="component" value="Unassembled WGS sequence"/>
</dbReference>
<dbReference type="NCBIfam" id="TIGR00042">
    <property type="entry name" value="RdgB/HAM1 family non-canonical purine NTP pyrophosphatase"/>
    <property type="match status" value="1"/>
</dbReference>
<comment type="catalytic activity">
    <reaction evidence="10">
        <text>ITP + H2O = IMP + diphosphate + H(+)</text>
        <dbReference type="Rhea" id="RHEA:29399"/>
        <dbReference type="ChEBI" id="CHEBI:15377"/>
        <dbReference type="ChEBI" id="CHEBI:15378"/>
        <dbReference type="ChEBI" id="CHEBI:33019"/>
        <dbReference type="ChEBI" id="CHEBI:58053"/>
        <dbReference type="ChEBI" id="CHEBI:61402"/>
        <dbReference type="EC" id="3.6.1.66"/>
    </reaction>
</comment>
<feature type="binding site" evidence="10">
    <location>
        <position position="70"/>
    </location>
    <ligand>
        <name>substrate</name>
    </ligand>
</feature>
<keyword evidence="5 10" id="KW-0378">Hydrolase</keyword>
<evidence type="ECO:0000256" key="5">
    <source>
        <dbReference type="ARBA" id="ARBA00022801"/>
    </source>
</evidence>
<keyword evidence="6 10" id="KW-0460">Magnesium</keyword>
<organism evidence="12 13">
    <name type="scientific">candidate division TA06 bacterium</name>
    <dbReference type="NCBI Taxonomy" id="2250710"/>
    <lineage>
        <taxon>Bacteria</taxon>
        <taxon>Bacteria division TA06</taxon>
    </lineage>
</organism>
<evidence type="ECO:0000256" key="1">
    <source>
        <dbReference type="ARBA" id="ARBA00008023"/>
    </source>
</evidence>
<protein>
    <recommendedName>
        <fullName evidence="10">dITP/XTP pyrophosphatase</fullName>
        <ecNumber evidence="10">3.6.1.66</ecNumber>
    </recommendedName>
    <alternativeName>
        <fullName evidence="10">Non-canonical purine NTP pyrophosphatase</fullName>
    </alternativeName>
    <alternativeName>
        <fullName evidence="10">Non-standard purine NTP pyrophosphatase</fullName>
    </alternativeName>
    <alternativeName>
        <fullName evidence="10">Nucleoside-triphosphate diphosphatase</fullName>
    </alternativeName>
    <alternativeName>
        <fullName evidence="10">Nucleoside-triphosphate pyrophosphatase</fullName>
        <shortName evidence="10">NTPase</shortName>
    </alternativeName>
</protein>
<dbReference type="GO" id="GO:0036220">
    <property type="term" value="F:ITP diphosphatase activity"/>
    <property type="evidence" value="ECO:0007669"/>
    <property type="project" value="UniProtKB-UniRule"/>
</dbReference>
<feature type="binding site" evidence="10">
    <location>
        <begin position="153"/>
        <end position="156"/>
    </location>
    <ligand>
        <name>substrate</name>
    </ligand>
</feature>
<dbReference type="Pfam" id="PF01725">
    <property type="entry name" value="Ham1p_like"/>
    <property type="match status" value="1"/>
</dbReference>
<comment type="function">
    <text evidence="10">Pyrophosphatase that catalyzes the hydrolysis of nucleoside triphosphates to their monophosphate derivatives, with a high preference for the non-canonical purine nucleotides XTP (xanthosine triphosphate), dITP (deoxyinosine triphosphate) and ITP. Seems to function as a house-cleaning enzyme that removes non-canonical purine nucleotides from the nucleotide pool, thus preventing their incorporation into DNA/RNA and avoiding chromosomal lesions.</text>
</comment>
<name>A0A660SC00_UNCT6</name>
<feature type="binding site" evidence="10">
    <location>
        <position position="40"/>
    </location>
    <ligand>
        <name>Mg(2+)</name>
        <dbReference type="ChEBI" id="CHEBI:18420"/>
    </ligand>
</feature>
<feature type="active site" description="Proton acceptor" evidence="10">
    <location>
        <position position="69"/>
    </location>
</feature>
<evidence type="ECO:0000256" key="10">
    <source>
        <dbReference type="HAMAP-Rule" id="MF_01405"/>
    </source>
</evidence>
<feature type="binding site" evidence="10">
    <location>
        <begin position="181"/>
        <end position="182"/>
    </location>
    <ligand>
        <name>substrate</name>
    </ligand>
</feature>
<comment type="catalytic activity">
    <reaction evidence="8 10">
        <text>dITP + H2O = dIMP + diphosphate + H(+)</text>
        <dbReference type="Rhea" id="RHEA:28342"/>
        <dbReference type="ChEBI" id="CHEBI:15377"/>
        <dbReference type="ChEBI" id="CHEBI:15378"/>
        <dbReference type="ChEBI" id="CHEBI:33019"/>
        <dbReference type="ChEBI" id="CHEBI:61194"/>
        <dbReference type="ChEBI" id="CHEBI:61382"/>
        <dbReference type="EC" id="3.6.1.66"/>
    </reaction>
</comment>
<dbReference type="GO" id="GO:0036222">
    <property type="term" value="F:XTP diphosphatase activity"/>
    <property type="evidence" value="ECO:0007669"/>
    <property type="project" value="UniProtKB-UniRule"/>
</dbReference>
<gene>
    <name evidence="12" type="primary">rdgB</name>
    <name evidence="12" type="ORF">DRP44_00035</name>
</gene>
<evidence type="ECO:0000256" key="2">
    <source>
        <dbReference type="ARBA" id="ARBA00011738"/>
    </source>
</evidence>
<evidence type="ECO:0000256" key="4">
    <source>
        <dbReference type="ARBA" id="ARBA00022741"/>
    </source>
</evidence>
<dbReference type="CDD" id="cd00515">
    <property type="entry name" value="HAM1"/>
    <property type="match status" value="1"/>
</dbReference>
<proteinExistence type="inferred from homology"/>
<dbReference type="InterPro" id="IPR029001">
    <property type="entry name" value="ITPase-like_fam"/>
</dbReference>
<feature type="binding site" evidence="10">
    <location>
        <position position="176"/>
    </location>
    <ligand>
        <name>substrate</name>
    </ligand>
</feature>
<dbReference type="AlphaFoldDB" id="A0A660SC00"/>
<dbReference type="GO" id="GO:0009146">
    <property type="term" value="P:purine nucleoside triphosphate catabolic process"/>
    <property type="evidence" value="ECO:0007669"/>
    <property type="project" value="UniProtKB-UniRule"/>
</dbReference>
<evidence type="ECO:0000256" key="3">
    <source>
        <dbReference type="ARBA" id="ARBA00022723"/>
    </source>
</evidence>
<comment type="catalytic activity">
    <reaction evidence="9 10">
        <text>XTP + H2O = XMP + diphosphate + H(+)</text>
        <dbReference type="Rhea" id="RHEA:28610"/>
        <dbReference type="ChEBI" id="CHEBI:15377"/>
        <dbReference type="ChEBI" id="CHEBI:15378"/>
        <dbReference type="ChEBI" id="CHEBI:33019"/>
        <dbReference type="ChEBI" id="CHEBI:57464"/>
        <dbReference type="ChEBI" id="CHEBI:61314"/>
        <dbReference type="EC" id="3.6.1.66"/>
    </reaction>
</comment>
<dbReference type="HAMAP" id="MF_01405">
    <property type="entry name" value="Non_canon_purine_NTPase"/>
    <property type="match status" value="1"/>
</dbReference>
<dbReference type="InterPro" id="IPR002637">
    <property type="entry name" value="RdgB/HAM1"/>
</dbReference>
<accession>A0A660SC00</accession>
<dbReference type="Gene3D" id="3.90.950.10">
    <property type="match status" value="1"/>
</dbReference>
<sequence length="200" mass="22006">MKLIAATNNKDKIVEIKKELEGSGIEILTLNDISFHNNIEEDGITLEENAIKKALTIFNFAGIQCFADDTGLFVDLLNGMPGVYSARFAGESASYSDNVDKLLRELITASNAPKWDAYFRTVIAYIDENRSLKLFEGITKGYIIRKPSGKGGFGYDPVFEVASLGKTYAEMSLDEKNSVSHRGKALRAFVSYLRGVAQSG</sequence>
<dbReference type="FunFam" id="3.90.950.10:FF:000001">
    <property type="entry name" value="dITP/XTP pyrophosphatase"/>
    <property type="match status" value="1"/>
</dbReference>
<dbReference type="PANTHER" id="PTHR11067">
    <property type="entry name" value="INOSINE TRIPHOSPHATE PYROPHOSPHATASE/HAM1 PROTEIN"/>
    <property type="match status" value="1"/>
</dbReference>
<dbReference type="SUPFAM" id="SSF52972">
    <property type="entry name" value="ITPase-like"/>
    <property type="match status" value="1"/>
</dbReference>
<dbReference type="EC" id="3.6.1.66" evidence="10"/>
<dbReference type="GO" id="GO:0017111">
    <property type="term" value="F:ribonucleoside triphosphate phosphatase activity"/>
    <property type="evidence" value="ECO:0007669"/>
    <property type="project" value="InterPro"/>
</dbReference>
<evidence type="ECO:0000256" key="11">
    <source>
        <dbReference type="RuleBase" id="RU003781"/>
    </source>
</evidence>
<feature type="binding site" evidence="10">
    <location>
        <position position="69"/>
    </location>
    <ligand>
        <name>Mg(2+)</name>
        <dbReference type="ChEBI" id="CHEBI:18420"/>
    </ligand>
</feature>
<comment type="similarity">
    <text evidence="1 10 11">Belongs to the HAM1 NTPase family.</text>
</comment>